<comment type="cofactor">
    <cofactor evidence="8">
        <name>Cu cation</name>
        <dbReference type="ChEBI" id="CHEBI:23378"/>
    </cofactor>
    <text evidence="8">Contains 1 topaquinone per subunit.</text>
</comment>
<evidence type="ECO:0000313" key="14">
    <source>
        <dbReference type="Proteomes" id="UP001342314"/>
    </source>
</evidence>
<evidence type="ECO:0000256" key="9">
    <source>
        <dbReference type="SAM" id="SignalP"/>
    </source>
</evidence>
<dbReference type="InterPro" id="IPR015328">
    <property type="entry name" value="DUF1965"/>
</dbReference>
<dbReference type="EMBL" id="BQKY01000015">
    <property type="protein sequence ID" value="GJN93983.1"/>
    <property type="molecule type" value="Genomic_DNA"/>
</dbReference>
<dbReference type="AlphaFoldDB" id="A0AAV5GZR6"/>
<organism evidence="13 14">
    <name type="scientific">Rhodotorula paludigena</name>
    <dbReference type="NCBI Taxonomy" id="86838"/>
    <lineage>
        <taxon>Eukaryota</taxon>
        <taxon>Fungi</taxon>
        <taxon>Dikarya</taxon>
        <taxon>Basidiomycota</taxon>
        <taxon>Pucciniomycotina</taxon>
        <taxon>Microbotryomycetes</taxon>
        <taxon>Sporidiobolales</taxon>
        <taxon>Sporidiobolaceae</taxon>
        <taxon>Rhodotorula</taxon>
    </lineage>
</organism>
<reference evidence="13 14" key="1">
    <citation type="submission" date="2021-12" db="EMBL/GenBank/DDBJ databases">
        <title>High titer production of polyol ester of fatty acids by Rhodotorula paludigena BS15 towards product separation-free biomass refinery.</title>
        <authorList>
            <person name="Mano J."/>
            <person name="Ono H."/>
            <person name="Tanaka T."/>
            <person name="Naito K."/>
            <person name="Sushida H."/>
            <person name="Ike M."/>
            <person name="Tokuyasu K."/>
            <person name="Kitaoka M."/>
        </authorList>
    </citation>
    <scope>NUCLEOTIDE SEQUENCE [LARGE SCALE GENOMIC DNA]</scope>
    <source>
        <strain evidence="13 14">BS15</strain>
    </source>
</reference>
<keyword evidence="4 7" id="KW-0801">TPQ</keyword>
<dbReference type="GO" id="GO:0008131">
    <property type="term" value="F:primary methylamine oxidase activity"/>
    <property type="evidence" value="ECO:0007669"/>
    <property type="project" value="InterPro"/>
</dbReference>
<evidence type="ECO:0000256" key="1">
    <source>
        <dbReference type="ARBA" id="ARBA00001935"/>
    </source>
</evidence>
<dbReference type="InterPro" id="IPR016182">
    <property type="entry name" value="Cu_amine_oxidase_N-reg"/>
</dbReference>
<evidence type="ECO:0000256" key="4">
    <source>
        <dbReference type="ARBA" id="ARBA00022772"/>
    </source>
</evidence>
<name>A0AAV5GZR6_9BASI</name>
<comment type="similarity">
    <text evidence="2 8">Belongs to the copper/topaquinone oxidase family.</text>
</comment>
<protein>
    <recommendedName>
        <fullName evidence="8">Amine oxidase</fullName>
        <ecNumber evidence="8">1.4.3.-</ecNumber>
    </recommendedName>
</protein>
<dbReference type="PANTHER" id="PTHR10638">
    <property type="entry name" value="COPPER AMINE OXIDASE"/>
    <property type="match status" value="1"/>
</dbReference>
<dbReference type="GO" id="GO:0048038">
    <property type="term" value="F:quinone binding"/>
    <property type="evidence" value="ECO:0007669"/>
    <property type="project" value="InterPro"/>
</dbReference>
<feature type="domain" description="DUF1965" evidence="12">
    <location>
        <begin position="250"/>
        <end position="318"/>
    </location>
</feature>
<evidence type="ECO:0000256" key="5">
    <source>
        <dbReference type="ARBA" id="ARBA00023002"/>
    </source>
</evidence>
<feature type="chain" id="PRO_5043943889" description="Amine oxidase" evidence="9">
    <location>
        <begin position="20"/>
        <end position="772"/>
    </location>
</feature>
<evidence type="ECO:0000256" key="6">
    <source>
        <dbReference type="ARBA" id="ARBA00023008"/>
    </source>
</evidence>
<evidence type="ECO:0000256" key="7">
    <source>
        <dbReference type="PIRSR" id="PIRSR600269-51"/>
    </source>
</evidence>
<keyword evidence="9" id="KW-0732">Signal</keyword>
<keyword evidence="14" id="KW-1185">Reference proteome</keyword>
<dbReference type="InterPro" id="IPR000269">
    <property type="entry name" value="Cu_amine_oxidase"/>
</dbReference>
<evidence type="ECO:0000256" key="8">
    <source>
        <dbReference type="RuleBase" id="RU000672"/>
    </source>
</evidence>
<dbReference type="Pfam" id="PF09248">
    <property type="entry name" value="DUF1965"/>
    <property type="match status" value="1"/>
</dbReference>
<accession>A0AAV5GZR6</accession>
<dbReference type="Gene3D" id="2.70.98.20">
    <property type="entry name" value="Copper amine oxidase, catalytic domain"/>
    <property type="match status" value="2"/>
</dbReference>
<evidence type="ECO:0000256" key="2">
    <source>
        <dbReference type="ARBA" id="ARBA00007983"/>
    </source>
</evidence>
<evidence type="ECO:0000259" key="10">
    <source>
        <dbReference type="Pfam" id="PF01179"/>
    </source>
</evidence>
<evidence type="ECO:0000259" key="12">
    <source>
        <dbReference type="Pfam" id="PF09248"/>
    </source>
</evidence>
<gene>
    <name evidence="13" type="ORF">Rhopal_007046-T1</name>
</gene>
<comment type="caution">
    <text evidence="13">The sequence shown here is derived from an EMBL/GenBank/DDBJ whole genome shotgun (WGS) entry which is preliminary data.</text>
</comment>
<comment type="PTM">
    <text evidence="7 8">Topaquinone (TPQ) is generated by copper-dependent autoxidation of a specific tyrosyl residue.</text>
</comment>
<dbReference type="GO" id="GO:0005507">
    <property type="term" value="F:copper ion binding"/>
    <property type="evidence" value="ECO:0007669"/>
    <property type="project" value="InterPro"/>
</dbReference>
<dbReference type="SUPFAM" id="SSF49998">
    <property type="entry name" value="Amine oxidase catalytic domain"/>
    <property type="match status" value="1"/>
</dbReference>
<comment type="cofactor">
    <cofactor evidence="1">
        <name>Cu cation</name>
        <dbReference type="ChEBI" id="CHEBI:23378"/>
    </cofactor>
</comment>
<keyword evidence="5 8" id="KW-0560">Oxidoreductase</keyword>
<dbReference type="PRINTS" id="PR00766">
    <property type="entry name" value="CUDAOXIDASE"/>
</dbReference>
<feature type="signal peptide" evidence="9">
    <location>
        <begin position="1"/>
        <end position="19"/>
    </location>
</feature>
<dbReference type="Proteomes" id="UP001342314">
    <property type="component" value="Unassembled WGS sequence"/>
</dbReference>
<dbReference type="GO" id="GO:0005886">
    <property type="term" value="C:plasma membrane"/>
    <property type="evidence" value="ECO:0007669"/>
    <property type="project" value="TreeGrafter"/>
</dbReference>
<dbReference type="SUPFAM" id="SSF54416">
    <property type="entry name" value="Amine oxidase N-terminal region"/>
    <property type="match status" value="2"/>
</dbReference>
<evidence type="ECO:0000313" key="13">
    <source>
        <dbReference type="EMBL" id="GJN93983.1"/>
    </source>
</evidence>
<evidence type="ECO:0000259" key="11">
    <source>
        <dbReference type="Pfam" id="PF02727"/>
    </source>
</evidence>
<dbReference type="FunFam" id="3.10.450.40:FF:000018">
    <property type="entry name" value="Amine oxidase"/>
    <property type="match status" value="1"/>
</dbReference>
<dbReference type="Gene3D" id="3.10.450.40">
    <property type="match status" value="2"/>
</dbReference>
<keyword evidence="6 8" id="KW-0186">Copper</keyword>
<keyword evidence="3 8" id="KW-0479">Metal-binding</keyword>
<dbReference type="PANTHER" id="PTHR10638:SF20">
    <property type="entry name" value="AMINE OXIDASE"/>
    <property type="match status" value="1"/>
</dbReference>
<sequence length="772" mass="87059">MRASVVAALGAALATTAFASPVAKQPYMKDRFKKQPAPKSWNTDVSGSQYHSSLNLTDIPDTPTVKAPHKNIWATLSTDEAAGVVAFLHNQTELNLTAAADAGSWDNLITVIDLLVPNKTESLAYMAGTGPEPERYAYASIMHNSLEEPYLEDYMVGPLPVSDKTTYSPYGFRTTTGSSRIRNYDADSDRTSPWMEEVASECDDIITELLGAPTANFSLWGIDPLWREDGRIINWVGFWGIPDSVFDGGTLLPQGLYMKFDITTRDPSEWKFLGWLHNYVFYPTTEAFRDAWDKGLIEKTPRNAGMDQPWIGTDRKGEELPFDNLPPPRQIAPGGHRFAVDDDEQYVEWMDFSFYYSFRRDSGIRLWDIKYKGEKIVHELGLNEALAHYAGNDPVQSGFGPYAFELVSGFDCPTYAKYANVTYHSHEISTIHRRSVCFYEHDVGYPMQRHTNGQYTAVTKNIAFSMKSVSTIGNYDYNIQSAYVAKNGEYGYQIHDGLSGSMHDHVLNWKMDVDILGTANTVGFHTVEPKTVKYDWSPVERNTMHVVRSELTNEANSTLHWGENGKTMVLIYNKEEKNKYGEDRAWRLMPHIGGAGMYSTIQNSSNSGPAMNFAKAPLYVTQHHDSEFVSAHPQSSYDPFNPLIDFAEYLNDENLEQEDLVLWFNLGMHHVPHTGDLANTVHQTAHAGMIFSPHNYLYNQPSQQSSQMVRINYNTSTGDSFVTEMLQFGSVPATGLYNLTADNPNYWEYEGSANIRKLPYDPLNPYDETGPR</sequence>
<feature type="domain" description="Copper amine oxidase catalytic" evidence="10">
    <location>
        <begin position="480"/>
        <end position="702"/>
    </location>
</feature>
<dbReference type="EC" id="1.4.3.-" evidence="8"/>
<dbReference type="InterPro" id="IPR015800">
    <property type="entry name" value="Cu_amine_oxidase_N2"/>
</dbReference>
<evidence type="ECO:0000256" key="3">
    <source>
        <dbReference type="ARBA" id="ARBA00022723"/>
    </source>
</evidence>
<dbReference type="Pfam" id="PF02727">
    <property type="entry name" value="Cu_amine_oxidN2"/>
    <property type="match status" value="1"/>
</dbReference>
<dbReference type="Pfam" id="PF01179">
    <property type="entry name" value="Cu_amine_oxid"/>
    <property type="match status" value="1"/>
</dbReference>
<dbReference type="InterPro" id="IPR015798">
    <property type="entry name" value="Cu_amine_oxidase_C"/>
</dbReference>
<proteinExistence type="inferred from homology"/>
<dbReference type="InterPro" id="IPR036460">
    <property type="entry name" value="Cu_amine_oxidase_C_sf"/>
</dbReference>
<feature type="modified residue" description="2',4',5'-topaquinone" evidence="7">
    <location>
        <position position="475"/>
    </location>
</feature>
<feature type="domain" description="Copper amine oxidase N2-terminal" evidence="11">
    <location>
        <begin position="84"/>
        <end position="161"/>
    </location>
</feature>
<dbReference type="GO" id="GO:0009308">
    <property type="term" value="P:amine metabolic process"/>
    <property type="evidence" value="ECO:0007669"/>
    <property type="project" value="UniProtKB-UniRule"/>
</dbReference>